<dbReference type="InterPro" id="IPR017475">
    <property type="entry name" value="EPS_sugar_tfrase"/>
</dbReference>
<dbReference type="GO" id="GO:0016780">
    <property type="term" value="F:phosphotransferase activity, for other substituted phosphate groups"/>
    <property type="evidence" value="ECO:0007669"/>
    <property type="project" value="TreeGrafter"/>
</dbReference>
<evidence type="ECO:0000313" key="9">
    <source>
        <dbReference type="EMBL" id="GHH72556.1"/>
    </source>
</evidence>
<reference evidence="9" key="2">
    <citation type="submission" date="2020-09" db="EMBL/GenBank/DDBJ databases">
        <authorList>
            <person name="Sun Q."/>
            <person name="Zhou Y."/>
        </authorList>
    </citation>
    <scope>NUCLEOTIDE SEQUENCE</scope>
    <source>
        <strain evidence="9">CGMCC 4.7398</strain>
    </source>
</reference>
<dbReference type="NCBIfam" id="TIGR03025">
    <property type="entry name" value="EPS_sugtrans"/>
    <property type="match status" value="1"/>
</dbReference>
<organism evidence="9 10">
    <name type="scientific">Promicromonospora soli</name>
    <dbReference type="NCBI Taxonomy" id="2035533"/>
    <lineage>
        <taxon>Bacteria</taxon>
        <taxon>Bacillati</taxon>
        <taxon>Actinomycetota</taxon>
        <taxon>Actinomycetes</taxon>
        <taxon>Micrococcales</taxon>
        <taxon>Promicromonosporaceae</taxon>
        <taxon>Promicromonospora</taxon>
    </lineage>
</organism>
<keyword evidence="6 7" id="KW-0472">Membrane</keyword>
<dbReference type="Pfam" id="PF02397">
    <property type="entry name" value="Bac_transf"/>
    <property type="match status" value="1"/>
</dbReference>
<feature type="domain" description="Bacterial sugar transferase" evidence="8">
    <location>
        <begin position="332"/>
        <end position="519"/>
    </location>
</feature>
<gene>
    <name evidence="9" type="ORF">GCM10017772_22330</name>
</gene>
<feature type="transmembrane region" description="Helical" evidence="7">
    <location>
        <begin position="80"/>
        <end position="99"/>
    </location>
</feature>
<evidence type="ECO:0000256" key="2">
    <source>
        <dbReference type="ARBA" id="ARBA00006464"/>
    </source>
</evidence>
<evidence type="ECO:0000259" key="8">
    <source>
        <dbReference type="Pfam" id="PF02397"/>
    </source>
</evidence>
<keyword evidence="3" id="KW-0808">Transferase</keyword>
<comment type="similarity">
    <text evidence="2">Belongs to the bacterial sugar transferase family.</text>
</comment>
<keyword evidence="4 7" id="KW-0812">Transmembrane</keyword>
<feature type="transmembrane region" description="Helical" evidence="7">
    <location>
        <begin position="119"/>
        <end position="139"/>
    </location>
</feature>
<dbReference type="GO" id="GO:0016020">
    <property type="term" value="C:membrane"/>
    <property type="evidence" value="ECO:0007669"/>
    <property type="project" value="UniProtKB-SubCell"/>
</dbReference>
<dbReference type="AlphaFoldDB" id="A0A919FVJ2"/>
<dbReference type="EMBL" id="BNAS01000003">
    <property type="protein sequence ID" value="GHH72556.1"/>
    <property type="molecule type" value="Genomic_DNA"/>
</dbReference>
<comment type="caution">
    <text evidence="9">The sequence shown here is derived from an EMBL/GenBank/DDBJ whole genome shotgun (WGS) entry which is preliminary data.</text>
</comment>
<reference evidence="9" key="1">
    <citation type="journal article" date="2014" name="Int. J. Syst. Evol. Microbiol.">
        <title>Complete genome sequence of Corynebacterium casei LMG S-19264T (=DSM 44701T), isolated from a smear-ripened cheese.</title>
        <authorList>
            <consortium name="US DOE Joint Genome Institute (JGI-PGF)"/>
            <person name="Walter F."/>
            <person name="Albersmeier A."/>
            <person name="Kalinowski J."/>
            <person name="Ruckert C."/>
        </authorList>
    </citation>
    <scope>NUCLEOTIDE SEQUENCE</scope>
    <source>
        <strain evidence="9">CGMCC 4.7398</strain>
    </source>
</reference>
<comment type="subcellular location">
    <subcellularLocation>
        <location evidence="1">Membrane</location>
        <topology evidence="1">Multi-pass membrane protein</topology>
    </subcellularLocation>
</comment>
<dbReference type="PANTHER" id="PTHR30576">
    <property type="entry name" value="COLANIC BIOSYNTHESIS UDP-GLUCOSE LIPID CARRIER TRANSFERASE"/>
    <property type="match status" value="1"/>
</dbReference>
<dbReference type="PANTHER" id="PTHR30576:SF10">
    <property type="entry name" value="SLL5057 PROTEIN"/>
    <property type="match status" value="1"/>
</dbReference>
<evidence type="ECO:0000256" key="4">
    <source>
        <dbReference type="ARBA" id="ARBA00022692"/>
    </source>
</evidence>
<accession>A0A919FVJ2</accession>
<dbReference type="Proteomes" id="UP000627369">
    <property type="component" value="Unassembled WGS sequence"/>
</dbReference>
<evidence type="ECO:0000256" key="5">
    <source>
        <dbReference type="ARBA" id="ARBA00022989"/>
    </source>
</evidence>
<feature type="transmembrane region" description="Helical" evidence="7">
    <location>
        <begin position="145"/>
        <end position="166"/>
    </location>
</feature>
<name>A0A919FVJ2_9MICO</name>
<keyword evidence="5 7" id="KW-1133">Transmembrane helix</keyword>
<feature type="transmembrane region" description="Helical" evidence="7">
    <location>
        <begin position="337"/>
        <end position="360"/>
    </location>
</feature>
<evidence type="ECO:0000313" key="10">
    <source>
        <dbReference type="Proteomes" id="UP000627369"/>
    </source>
</evidence>
<dbReference type="InterPro" id="IPR003362">
    <property type="entry name" value="Bact_transf"/>
</dbReference>
<feature type="transmembrane region" description="Helical" evidence="7">
    <location>
        <begin position="53"/>
        <end position="74"/>
    </location>
</feature>
<evidence type="ECO:0000256" key="6">
    <source>
        <dbReference type="ARBA" id="ARBA00023136"/>
    </source>
</evidence>
<sequence length="525" mass="56747">MASQTLGGEFGIHPMTGVRMKERPARGFHDIRAALGRPAWQARYQARLRFTDALVVVGAAVVAYVLDATPLFGAPSSPNALRSVIVPALVAAVWIGALAASNSYDLRVVGRDLTEYRRILSATWTSVSVLVLTAWLTSFAEARDVLPQTIAVPLGLAGLIASRYAWRQSVLRARREGSSCMTAVLVVGHREQAERVVRLINDAPERGLVAVGACIPSDGWADGMQAPDTSLPRDTLPGDEVAGVPILGDLSRVGEAAALVRASAVAVSASGRITTEVVRRLAWQLERAGVDLMLTAELSDLAVSRVTVSPASGISLLHVAAPRFEGHKFHVKQVMDWSLAALLTLLVSPVLVGVGLAVVLTSKGGLFYLSERVGRGGKIFRMVKFRTMHVGADREVLALATGNEAAGPLFKMRSDPRITRVGRVLRRYSLDELPQLFNVLSGQMSLVGPRPALPHEVAAYEERMQRRLLVKPGMTGMWQVSGRSDLPWDEAVRLDVYYAENWTPFMDLLILAQTARAVVTGRGAY</sequence>
<keyword evidence="10" id="KW-1185">Reference proteome</keyword>
<proteinExistence type="inferred from homology"/>
<evidence type="ECO:0000256" key="1">
    <source>
        <dbReference type="ARBA" id="ARBA00004141"/>
    </source>
</evidence>
<evidence type="ECO:0000256" key="3">
    <source>
        <dbReference type="ARBA" id="ARBA00022679"/>
    </source>
</evidence>
<evidence type="ECO:0000256" key="7">
    <source>
        <dbReference type="SAM" id="Phobius"/>
    </source>
</evidence>
<protein>
    <submittedName>
        <fullName evidence="9">Exopolysaccharide biosynthesis polyprenyl glycosylphosphotransferase</fullName>
    </submittedName>
</protein>